<dbReference type="SUPFAM" id="SSF52777">
    <property type="entry name" value="CoA-dependent acyltransferases"/>
    <property type="match status" value="1"/>
</dbReference>
<dbReference type="OrthoDB" id="10030859at2759"/>
<comment type="caution">
    <text evidence="2">The sequence shown here is derived from an EMBL/GenBank/DDBJ whole genome shotgun (WGS) entry which is preliminary data.</text>
</comment>
<reference evidence="2" key="1">
    <citation type="submission" date="2021-02" db="EMBL/GenBank/DDBJ databases">
        <authorList>
            <person name="Nowell W R."/>
        </authorList>
    </citation>
    <scope>NUCLEOTIDE SEQUENCE</scope>
</reference>
<sequence length="151" mass="17334">MGTAYTCWHEALRDFEINRSLLLPFDRRRVYGEHRSGHVTLVSFDFDDNLSQRIILCASENMKSILHIILASYYVFLFKLSNGERDLCVGMNINGRYKSELDSLIGVFVNTIHLQCKIDSHGSFEQLVKYAYAMTNQSLHVSSPLTCTTYP</sequence>
<name>A0A815ZTW7_9BILA</name>
<evidence type="ECO:0000313" key="2">
    <source>
        <dbReference type="EMBL" id="CAF1587099.1"/>
    </source>
</evidence>
<proteinExistence type="predicted"/>
<dbReference type="GO" id="GO:0003824">
    <property type="term" value="F:catalytic activity"/>
    <property type="evidence" value="ECO:0007669"/>
    <property type="project" value="InterPro"/>
</dbReference>
<organism evidence="2 3">
    <name type="scientific">Rotaria magnacalcarata</name>
    <dbReference type="NCBI Taxonomy" id="392030"/>
    <lineage>
        <taxon>Eukaryota</taxon>
        <taxon>Metazoa</taxon>
        <taxon>Spiralia</taxon>
        <taxon>Gnathifera</taxon>
        <taxon>Rotifera</taxon>
        <taxon>Eurotatoria</taxon>
        <taxon>Bdelloidea</taxon>
        <taxon>Philodinida</taxon>
        <taxon>Philodinidae</taxon>
        <taxon>Rotaria</taxon>
    </lineage>
</organism>
<dbReference type="Proteomes" id="UP000663834">
    <property type="component" value="Unassembled WGS sequence"/>
</dbReference>
<evidence type="ECO:0000259" key="1">
    <source>
        <dbReference type="Pfam" id="PF00668"/>
    </source>
</evidence>
<dbReference type="Gene3D" id="3.30.559.30">
    <property type="entry name" value="Nonribosomal peptide synthetase, condensation domain"/>
    <property type="match status" value="1"/>
</dbReference>
<evidence type="ECO:0000313" key="3">
    <source>
        <dbReference type="Proteomes" id="UP000663834"/>
    </source>
</evidence>
<dbReference type="AlphaFoldDB" id="A0A815ZTW7"/>
<protein>
    <recommendedName>
        <fullName evidence="1">Condensation domain-containing protein</fullName>
    </recommendedName>
</protein>
<dbReference type="Pfam" id="PF00668">
    <property type="entry name" value="Condensation"/>
    <property type="match status" value="1"/>
</dbReference>
<dbReference type="InterPro" id="IPR001242">
    <property type="entry name" value="Condensation_dom"/>
</dbReference>
<dbReference type="EMBL" id="CAJNOW010010727">
    <property type="protein sequence ID" value="CAF1587099.1"/>
    <property type="molecule type" value="Genomic_DNA"/>
</dbReference>
<accession>A0A815ZTW7</accession>
<feature type="domain" description="Condensation" evidence="1">
    <location>
        <begin position="8"/>
        <end position="140"/>
    </location>
</feature>
<gene>
    <name evidence="2" type="ORF">KQP761_LOCUS20785</name>
</gene>